<evidence type="ECO:0000313" key="2">
    <source>
        <dbReference type="Proteomes" id="UP000248863"/>
    </source>
</evidence>
<dbReference type="OrthoDB" id="8265523at2"/>
<name>A0A327JXW9_9BRAD</name>
<dbReference type="Proteomes" id="UP000248863">
    <property type="component" value="Unassembled WGS sequence"/>
</dbReference>
<proteinExistence type="predicted"/>
<organism evidence="1 2">
    <name type="scientific">Rhodoplanes elegans</name>
    <dbReference type="NCBI Taxonomy" id="29408"/>
    <lineage>
        <taxon>Bacteria</taxon>
        <taxon>Pseudomonadati</taxon>
        <taxon>Pseudomonadota</taxon>
        <taxon>Alphaproteobacteria</taxon>
        <taxon>Hyphomicrobiales</taxon>
        <taxon>Nitrobacteraceae</taxon>
        <taxon>Rhodoplanes</taxon>
    </lineage>
</organism>
<dbReference type="RefSeq" id="WP_111360227.1">
    <property type="nucleotide sequence ID" value="NZ_NHSK01000112.1"/>
</dbReference>
<accession>A0A327JXW9</accession>
<keyword evidence="2" id="KW-1185">Reference proteome</keyword>
<comment type="caution">
    <text evidence="1">The sequence shown here is derived from an EMBL/GenBank/DDBJ whole genome shotgun (WGS) entry which is preliminary data.</text>
</comment>
<dbReference type="EMBL" id="NPEU01000615">
    <property type="protein sequence ID" value="RAI30434.1"/>
    <property type="molecule type" value="Genomic_DNA"/>
</dbReference>
<protein>
    <submittedName>
        <fullName evidence="1">Uncharacterized protein</fullName>
    </submittedName>
</protein>
<reference evidence="1 2" key="1">
    <citation type="submission" date="2017-07" db="EMBL/GenBank/DDBJ databases">
        <title>Draft Genome Sequences of Select Purple Nonsulfur Bacteria.</title>
        <authorList>
            <person name="Lasarre B."/>
            <person name="Mckinlay J.B."/>
        </authorList>
    </citation>
    <scope>NUCLEOTIDE SEQUENCE [LARGE SCALE GENOMIC DNA]</scope>
    <source>
        <strain evidence="1 2">DSM 11907</strain>
    </source>
</reference>
<dbReference type="AlphaFoldDB" id="A0A327JXW9"/>
<gene>
    <name evidence="1" type="ORF">CH338_27670</name>
</gene>
<sequence>MATRAGGKTLTKLVAPEAAVAAAEPRTQRRQPETGRYLLQVDRQTKRSFPTVEAAEQAGRVIKKNYPVLQVSIYDPVDCVATLIQAE</sequence>
<evidence type="ECO:0000313" key="1">
    <source>
        <dbReference type="EMBL" id="RAI30434.1"/>
    </source>
</evidence>